<keyword evidence="5 8" id="KW-0808">Transferase</keyword>
<evidence type="ECO:0000256" key="2">
    <source>
        <dbReference type="ARBA" id="ARBA00007274"/>
    </source>
</evidence>
<dbReference type="RefSeq" id="WP_011571060.1">
    <property type="nucleotide sequence ID" value="NC_017459.1"/>
</dbReference>
<dbReference type="Pfam" id="PF06426">
    <property type="entry name" value="SATase_N"/>
    <property type="match status" value="1"/>
</dbReference>
<keyword evidence="6 8" id="KW-0012">Acyltransferase</keyword>
<dbReference type="EMBL" id="FR746099">
    <property type="protein sequence ID" value="CCC39836.1"/>
    <property type="molecule type" value="Genomic_DNA"/>
</dbReference>
<dbReference type="PANTHER" id="PTHR42811">
    <property type="entry name" value="SERINE ACETYLTRANSFERASE"/>
    <property type="match status" value="1"/>
</dbReference>
<sequence length="295" mass="32946">MEYRYAGDANEKLFEAYQSDTDPYPTNVSVCFPEREHRRGEISYLQELFFPTCWNAPELIRDELAILDTLDELGNLFHAGICPYPGVNADEVVTNVLDTLPEIRTLLKRDAEAAYKGDPAAKSYTEIIRSYPGFLAVAMQRVAHIMYQEGAVEYARELTEYAKTQTGIDIHPGAEIGEYFFIDHGTGVVIGETATVGDWVRLYQDVTLGALHFEQEEGEQHALKKGYKRHPDIGAHVVIGAGTKVLGPVTVGDHVSIGANSWVTDDVPDHTKVYITNHPTQERKRYEEGNGAQIN</sequence>
<dbReference type="GO" id="GO:0006535">
    <property type="term" value="P:cysteine biosynthetic process from serine"/>
    <property type="evidence" value="ECO:0007669"/>
    <property type="project" value="InterPro"/>
</dbReference>
<dbReference type="InterPro" id="IPR011004">
    <property type="entry name" value="Trimer_LpxA-like_sf"/>
</dbReference>
<dbReference type="GO" id="GO:0009001">
    <property type="term" value="F:serine O-acetyltransferase activity"/>
    <property type="evidence" value="ECO:0007669"/>
    <property type="project" value="UniProtKB-EC"/>
</dbReference>
<feature type="domain" description="Serine acetyltransferase N-terminal" evidence="7">
    <location>
        <begin position="90"/>
        <end position="137"/>
    </location>
</feature>
<protein>
    <recommendedName>
        <fullName evidence="3">serine O-acetyltransferase</fullName>
        <ecNumber evidence="3">2.3.1.30</ecNumber>
    </recommendedName>
</protein>
<dbReference type="Gene3D" id="2.160.10.10">
    <property type="entry name" value="Hexapeptide repeat proteins"/>
    <property type="match status" value="1"/>
</dbReference>
<evidence type="ECO:0000256" key="6">
    <source>
        <dbReference type="ARBA" id="ARBA00023315"/>
    </source>
</evidence>
<evidence type="ECO:0000256" key="1">
    <source>
        <dbReference type="ARBA" id="ARBA00004876"/>
    </source>
</evidence>
<evidence type="ECO:0000256" key="5">
    <source>
        <dbReference type="ARBA" id="ARBA00022679"/>
    </source>
</evidence>
<dbReference type="HOGENOM" id="CLU_051638_1_0_2"/>
<dbReference type="KEGG" id="hwc:Hqrw_1920"/>
<dbReference type="InterPro" id="IPR018357">
    <property type="entry name" value="Hexapep_transf_CS"/>
</dbReference>
<dbReference type="SUPFAM" id="SSF51161">
    <property type="entry name" value="Trimeric LpxA-like enzymes"/>
    <property type="match status" value="1"/>
</dbReference>
<dbReference type="InterPro" id="IPR001451">
    <property type="entry name" value="Hexapep"/>
</dbReference>
<evidence type="ECO:0000256" key="4">
    <source>
        <dbReference type="ARBA" id="ARBA00022605"/>
    </source>
</evidence>
<dbReference type="InterPro" id="IPR010493">
    <property type="entry name" value="Ser_AcTrfase_N"/>
</dbReference>
<dbReference type="GeneID" id="12446625"/>
<dbReference type="EC" id="2.3.1.30" evidence="3"/>
<dbReference type="AlphaFoldDB" id="G0LIB6"/>
<dbReference type="OrthoDB" id="10940at2157"/>
<dbReference type="InterPro" id="IPR045304">
    <property type="entry name" value="LbH_SAT"/>
</dbReference>
<dbReference type="GO" id="GO:0005737">
    <property type="term" value="C:cytoplasm"/>
    <property type="evidence" value="ECO:0007669"/>
    <property type="project" value="InterPro"/>
</dbReference>
<keyword evidence="4" id="KW-0028">Amino-acid biosynthesis</keyword>
<proteinExistence type="inferred from homology"/>
<dbReference type="InterPro" id="IPR042122">
    <property type="entry name" value="Ser_AcTrfase_N_sf"/>
</dbReference>
<comment type="similarity">
    <text evidence="2">Belongs to the transferase hexapeptide repeat family.</text>
</comment>
<evidence type="ECO:0000313" key="9">
    <source>
        <dbReference type="Proteomes" id="UP000007954"/>
    </source>
</evidence>
<dbReference type="Proteomes" id="UP000007954">
    <property type="component" value="Chromosome"/>
</dbReference>
<dbReference type="NCBIfam" id="NF041874">
    <property type="entry name" value="EPS_EpsC"/>
    <property type="match status" value="1"/>
</dbReference>
<dbReference type="Pfam" id="PF00132">
    <property type="entry name" value="Hexapep"/>
    <property type="match status" value="1"/>
</dbReference>
<evidence type="ECO:0000259" key="7">
    <source>
        <dbReference type="Pfam" id="PF06426"/>
    </source>
</evidence>
<evidence type="ECO:0000256" key="3">
    <source>
        <dbReference type="ARBA" id="ARBA00013266"/>
    </source>
</evidence>
<dbReference type="PROSITE" id="PS00101">
    <property type="entry name" value="HEXAPEP_TRANSFERASES"/>
    <property type="match status" value="1"/>
</dbReference>
<dbReference type="CDD" id="cd03354">
    <property type="entry name" value="LbH_SAT"/>
    <property type="match status" value="1"/>
</dbReference>
<accession>G0LIB6</accession>
<name>G0LIB6_HALWC</name>
<gene>
    <name evidence="8" type="primary">cysE</name>
    <name evidence="8" type="ordered locus">Hqrw_1920</name>
</gene>
<reference evidence="8 9" key="1">
    <citation type="journal article" date="2011" name="PLoS ONE">
        <title>Haloquadratum walsbyi: limited diversity in a global pond.</title>
        <authorList>
            <person name="Dyall-Smith M."/>
            <person name="Pfeiffer F."/>
            <person name="Klee K."/>
            <person name="Palm P."/>
            <person name="Gross K."/>
            <person name="Schuster S.C."/>
            <person name="Rampp M."/>
            <person name="Oesterhelt D."/>
        </authorList>
    </citation>
    <scope>NUCLEOTIDE SEQUENCE [LARGE SCALE GENOMIC DNA]</scope>
    <source>
        <strain evidence="9">DSM 16854 / JCM 12705 / C23</strain>
    </source>
</reference>
<comment type="pathway">
    <text evidence="1">Amino-acid biosynthesis; L-cysteine biosynthesis; L-cysteine from L-serine: step 1/2.</text>
</comment>
<dbReference type="InterPro" id="IPR053376">
    <property type="entry name" value="Serine_acetyltransferase"/>
</dbReference>
<evidence type="ECO:0000313" key="8">
    <source>
        <dbReference type="EMBL" id="CCC39836.1"/>
    </source>
</evidence>
<dbReference type="UniPathway" id="UPA00136">
    <property type="reaction ID" value="UER00199"/>
</dbReference>
<organism evidence="8 9">
    <name type="scientific">Haloquadratum walsbyi (strain DSM 16854 / JCM 12705 / C23)</name>
    <dbReference type="NCBI Taxonomy" id="768065"/>
    <lineage>
        <taxon>Archaea</taxon>
        <taxon>Methanobacteriati</taxon>
        <taxon>Methanobacteriota</taxon>
        <taxon>Stenosarchaea group</taxon>
        <taxon>Halobacteria</taxon>
        <taxon>Halobacteriales</taxon>
        <taxon>Haloferacaceae</taxon>
        <taxon>Haloquadratum</taxon>
    </lineage>
</organism>
<dbReference type="Gene3D" id="1.10.3130.10">
    <property type="entry name" value="serine acetyltransferase, domain 1"/>
    <property type="match status" value="1"/>
</dbReference>